<keyword evidence="2" id="KW-1185">Reference proteome</keyword>
<proteinExistence type="predicted"/>
<comment type="caution">
    <text evidence="1">The sequence shown here is derived from an EMBL/GenBank/DDBJ whole genome shotgun (WGS) entry which is preliminary data.</text>
</comment>
<evidence type="ECO:0000313" key="2">
    <source>
        <dbReference type="Proteomes" id="UP001430953"/>
    </source>
</evidence>
<evidence type="ECO:0000313" key="1">
    <source>
        <dbReference type="EMBL" id="KAL0119560.1"/>
    </source>
</evidence>
<dbReference type="EMBL" id="JADYXP020000007">
    <property type="protein sequence ID" value="KAL0119560.1"/>
    <property type="molecule type" value="Genomic_DNA"/>
</dbReference>
<reference evidence="1 2" key="1">
    <citation type="submission" date="2023-03" db="EMBL/GenBank/DDBJ databases">
        <title>High recombination rates correlate with genetic variation in Cardiocondyla obscurior ants.</title>
        <authorList>
            <person name="Errbii M."/>
        </authorList>
    </citation>
    <scope>NUCLEOTIDE SEQUENCE [LARGE SCALE GENOMIC DNA]</scope>
    <source>
        <strain evidence="1">Alpha-2009</strain>
        <tissue evidence="1">Whole body</tissue>
    </source>
</reference>
<sequence length="111" mass="12680">MLFAGTSMTNVYDKSAGDRRYEILDCTTPQRVKVLQDRERKELLATELAIRGRCPVGNRMLADIRILECQGEFSLLSADNRESNNLITNFGLLVEIILKKLCTKFDKRINV</sequence>
<dbReference type="AlphaFoldDB" id="A0AAW2FWH3"/>
<organism evidence="1 2">
    <name type="scientific">Cardiocondyla obscurior</name>
    <dbReference type="NCBI Taxonomy" id="286306"/>
    <lineage>
        <taxon>Eukaryota</taxon>
        <taxon>Metazoa</taxon>
        <taxon>Ecdysozoa</taxon>
        <taxon>Arthropoda</taxon>
        <taxon>Hexapoda</taxon>
        <taxon>Insecta</taxon>
        <taxon>Pterygota</taxon>
        <taxon>Neoptera</taxon>
        <taxon>Endopterygota</taxon>
        <taxon>Hymenoptera</taxon>
        <taxon>Apocrita</taxon>
        <taxon>Aculeata</taxon>
        <taxon>Formicoidea</taxon>
        <taxon>Formicidae</taxon>
        <taxon>Myrmicinae</taxon>
        <taxon>Cardiocondyla</taxon>
    </lineage>
</organism>
<accession>A0AAW2FWH3</accession>
<dbReference type="Proteomes" id="UP001430953">
    <property type="component" value="Unassembled WGS sequence"/>
</dbReference>
<gene>
    <name evidence="1" type="ORF">PUN28_007777</name>
</gene>
<name>A0AAW2FWH3_9HYME</name>
<protein>
    <submittedName>
        <fullName evidence="1">Uncharacterized protein</fullName>
    </submittedName>
</protein>